<dbReference type="EMBL" id="PGFJ01000001">
    <property type="protein sequence ID" value="PJJ83852.1"/>
    <property type="molecule type" value="Genomic_DNA"/>
</dbReference>
<dbReference type="OrthoDB" id="9801766at2"/>
<dbReference type="RefSeq" id="WP_100340088.1">
    <property type="nucleotide sequence ID" value="NZ_PGFJ01000001.1"/>
</dbReference>
<dbReference type="InterPro" id="IPR023213">
    <property type="entry name" value="CAT-like_dom_sf"/>
</dbReference>
<dbReference type="AlphaFoldDB" id="A0A2H9VSU0"/>
<reference evidence="1 2" key="1">
    <citation type="submission" date="2017-11" db="EMBL/GenBank/DDBJ databases">
        <title>Genomic Encyclopedia of Archaeal and Bacterial Type Strains, Phase II (KMG-II): From Individual Species to Whole Genera.</title>
        <authorList>
            <person name="Goeker M."/>
        </authorList>
    </citation>
    <scope>NUCLEOTIDE SEQUENCE [LARGE SCALE GENOMIC DNA]</scope>
    <source>
        <strain evidence="1 2">DSM 28175</strain>
    </source>
</reference>
<dbReference type="InterPro" id="IPR001707">
    <property type="entry name" value="Cmp_AcTrfase"/>
</dbReference>
<sequence>MYKEIDLQSWSRFDTYKHFSAFELPFFNLCFNIDISLLYQKCKINGYSINQALHYCCLQAANQIDEFKLRIIDGKVIQYDVIHAGAIVLLPDNNIRFCLYEHTVDFADYVNKANAVRDKILKTQQTDPRSQEQDVIHFSVVPWVSFTSISHPRGSGKIESIPKITMGKFFKSEGRTMLPISVEVNHSLMDGYHLGLFNQHFEKAITEF</sequence>
<evidence type="ECO:0000313" key="2">
    <source>
        <dbReference type="Proteomes" id="UP000242687"/>
    </source>
</evidence>
<proteinExistence type="predicted"/>
<keyword evidence="2" id="KW-1185">Reference proteome</keyword>
<dbReference type="Gene3D" id="3.30.559.10">
    <property type="entry name" value="Chloramphenicol acetyltransferase-like domain"/>
    <property type="match status" value="1"/>
</dbReference>
<dbReference type="PANTHER" id="PTHR38474:SF1">
    <property type="entry name" value="SLR0299 PROTEIN"/>
    <property type="match status" value="1"/>
</dbReference>
<protein>
    <submittedName>
        <fullName evidence="1">Chloramphenicol O-acetyltransferase type A</fullName>
    </submittedName>
</protein>
<evidence type="ECO:0000313" key="1">
    <source>
        <dbReference type="EMBL" id="PJJ83852.1"/>
    </source>
</evidence>
<dbReference type="SMART" id="SM01059">
    <property type="entry name" value="CAT"/>
    <property type="match status" value="1"/>
</dbReference>
<dbReference type="GO" id="GO:0008811">
    <property type="term" value="F:chloramphenicol O-acetyltransferase activity"/>
    <property type="evidence" value="ECO:0007669"/>
    <property type="project" value="InterPro"/>
</dbReference>
<dbReference type="SUPFAM" id="SSF52777">
    <property type="entry name" value="CoA-dependent acyltransferases"/>
    <property type="match status" value="1"/>
</dbReference>
<dbReference type="Pfam" id="PF00302">
    <property type="entry name" value="CAT"/>
    <property type="match status" value="1"/>
</dbReference>
<accession>A0A2H9VSU0</accession>
<gene>
    <name evidence="1" type="ORF">CLV57_0847</name>
</gene>
<keyword evidence="1" id="KW-0808">Transferase</keyword>
<organism evidence="1 2">
    <name type="scientific">Mucilaginibacter auburnensis</name>
    <dbReference type="NCBI Taxonomy" id="1457233"/>
    <lineage>
        <taxon>Bacteria</taxon>
        <taxon>Pseudomonadati</taxon>
        <taxon>Bacteroidota</taxon>
        <taxon>Sphingobacteriia</taxon>
        <taxon>Sphingobacteriales</taxon>
        <taxon>Sphingobacteriaceae</taxon>
        <taxon>Mucilaginibacter</taxon>
    </lineage>
</organism>
<name>A0A2H9VSU0_9SPHI</name>
<dbReference type="PANTHER" id="PTHR38474">
    <property type="entry name" value="SLR0299 PROTEIN"/>
    <property type="match status" value="1"/>
</dbReference>
<comment type="caution">
    <text evidence="1">The sequence shown here is derived from an EMBL/GenBank/DDBJ whole genome shotgun (WGS) entry which is preliminary data.</text>
</comment>
<dbReference type="Proteomes" id="UP000242687">
    <property type="component" value="Unassembled WGS sequence"/>
</dbReference>